<reference evidence="7 8" key="1">
    <citation type="submission" date="2018-06" db="EMBL/GenBank/DDBJ databases">
        <authorList>
            <consortium name="Pathogen Informatics"/>
            <person name="Doyle S."/>
        </authorList>
    </citation>
    <scope>NUCLEOTIDE SEQUENCE [LARGE SCALE GENOMIC DNA]</scope>
    <source>
        <strain evidence="7 8">NCTC11388</strain>
    </source>
</reference>
<proteinExistence type="inferred from homology"/>
<comment type="similarity">
    <text evidence="1">Belongs to the pectinesterase family.</text>
</comment>
<dbReference type="EC" id="3.1.1.11" evidence="5"/>
<comment type="catalytic activity">
    <reaction evidence="5">
        <text>[(1-&gt;4)-alpha-D-galacturonosyl methyl ester](n) + n H2O = [(1-&gt;4)-alpha-D-galacturonosyl](n) + n methanol + n H(+)</text>
        <dbReference type="Rhea" id="RHEA:22380"/>
        <dbReference type="Rhea" id="RHEA-COMP:14570"/>
        <dbReference type="Rhea" id="RHEA-COMP:14573"/>
        <dbReference type="ChEBI" id="CHEBI:15377"/>
        <dbReference type="ChEBI" id="CHEBI:15378"/>
        <dbReference type="ChEBI" id="CHEBI:17790"/>
        <dbReference type="ChEBI" id="CHEBI:140522"/>
        <dbReference type="ChEBI" id="CHEBI:140523"/>
        <dbReference type="EC" id="3.1.1.11"/>
    </reaction>
</comment>
<dbReference type="PANTHER" id="PTHR31321">
    <property type="entry name" value="ACYL-COA THIOESTER HYDROLASE YBHC-RELATED"/>
    <property type="match status" value="1"/>
</dbReference>
<feature type="domain" description="Pectinesterase catalytic" evidence="6">
    <location>
        <begin position="24"/>
        <end position="305"/>
    </location>
</feature>
<dbReference type="RefSeq" id="WP_115170451.1">
    <property type="nucleotide sequence ID" value="NZ_UGYW01000002.1"/>
</dbReference>
<feature type="active site" evidence="4">
    <location>
        <position position="183"/>
    </location>
</feature>
<dbReference type="GO" id="GO:0045490">
    <property type="term" value="P:pectin catabolic process"/>
    <property type="evidence" value="ECO:0007669"/>
    <property type="project" value="UniProtKB-UniRule"/>
</dbReference>
<feature type="signal peptide" evidence="5">
    <location>
        <begin position="1"/>
        <end position="18"/>
    </location>
</feature>
<gene>
    <name evidence="7" type="primary">pemA_2</name>
    <name evidence="7" type="ORF">NCTC11388_02665</name>
</gene>
<dbReference type="SUPFAM" id="SSF51126">
    <property type="entry name" value="Pectin lyase-like"/>
    <property type="match status" value="1"/>
</dbReference>
<dbReference type="PANTHER" id="PTHR31321:SF57">
    <property type="entry name" value="PECTINESTERASE 53-RELATED"/>
    <property type="match status" value="1"/>
</dbReference>
<dbReference type="InterPro" id="IPR033131">
    <property type="entry name" value="Pectinesterase_Asp_AS"/>
</dbReference>
<protein>
    <recommendedName>
        <fullName evidence="5">Pectinesterase</fullName>
        <ecNumber evidence="5">3.1.1.11</ecNumber>
    </recommendedName>
</protein>
<dbReference type="Gene3D" id="2.160.20.10">
    <property type="entry name" value="Single-stranded right-handed beta-helix, Pectin lyase-like"/>
    <property type="match status" value="1"/>
</dbReference>
<dbReference type="InterPro" id="IPR000070">
    <property type="entry name" value="Pectinesterase_cat"/>
</dbReference>
<keyword evidence="2 5" id="KW-0378">Hydrolase</keyword>
<evidence type="ECO:0000256" key="5">
    <source>
        <dbReference type="RuleBase" id="RU000589"/>
    </source>
</evidence>
<name>A0A380CC27_SPHSI</name>
<comment type="pathway">
    <text evidence="5">Glycan metabolism; pectin degradation; 2-dehydro-3-deoxy-D-gluconate from pectin: step 1/5.</text>
</comment>
<keyword evidence="5" id="KW-0732">Signal</keyword>
<dbReference type="GO" id="GO:0009279">
    <property type="term" value="C:cell outer membrane"/>
    <property type="evidence" value="ECO:0007669"/>
    <property type="project" value="TreeGrafter"/>
</dbReference>
<dbReference type="Proteomes" id="UP000254893">
    <property type="component" value="Unassembled WGS sequence"/>
</dbReference>
<accession>A0A380CC27</accession>
<dbReference type="EMBL" id="UGYW01000002">
    <property type="protein sequence ID" value="SUJ17586.1"/>
    <property type="molecule type" value="Genomic_DNA"/>
</dbReference>
<evidence type="ECO:0000313" key="8">
    <source>
        <dbReference type="Proteomes" id="UP000254893"/>
    </source>
</evidence>
<dbReference type="UniPathway" id="UPA00545">
    <property type="reaction ID" value="UER00823"/>
</dbReference>
<keyword evidence="3 5" id="KW-0063">Aspartyl esterase</keyword>
<evidence type="ECO:0000256" key="4">
    <source>
        <dbReference type="PROSITE-ProRule" id="PRU10040"/>
    </source>
</evidence>
<dbReference type="Pfam" id="PF01095">
    <property type="entry name" value="Pectinesterase"/>
    <property type="match status" value="1"/>
</dbReference>
<evidence type="ECO:0000256" key="2">
    <source>
        <dbReference type="ARBA" id="ARBA00022801"/>
    </source>
</evidence>
<evidence type="ECO:0000313" key="7">
    <source>
        <dbReference type="EMBL" id="SUJ17586.1"/>
    </source>
</evidence>
<dbReference type="GO" id="GO:0030599">
    <property type="term" value="F:pectinesterase activity"/>
    <property type="evidence" value="ECO:0007669"/>
    <property type="project" value="UniProtKB-UniRule"/>
</dbReference>
<dbReference type="GO" id="GO:0042545">
    <property type="term" value="P:cell wall modification"/>
    <property type="evidence" value="ECO:0007669"/>
    <property type="project" value="UniProtKB-UniRule"/>
</dbReference>
<dbReference type="AlphaFoldDB" id="A0A380CC27"/>
<evidence type="ECO:0000256" key="1">
    <source>
        <dbReference type="ARBA" id="ARBA00008891"/>
    </source>
</evidence>
<sequence length="328" mass="37459">MKIKITIWFLLLYTTALAQQPLKLTVAQQGTADFRTIQEAVYAVRDHFEQPVQIFVRNGVYREKLIIPAWKRYIHIVGESKEGTIIQYDDFSGKDNPDKTKGLDKINTYLSYTVLVQGNDTRLENLTIENTAGPVGQAVALHLEADRVAVKNCNVSGWQDTFYLAKDGTRNYVEDCYISGSTDFIFGAATAFFKNCVIESRSNSYITAASTTQQSAFGFIFQDCKLITKDKEVTKVYLGRPWRPYAKTVFIRCELGEHITAKGWNPWNGDKMFPDKYKTATYIEMANYGAGAADLSERVAWSRQWRKYNNKDYALQKVFGDWDPLKNQ</sequence>
<evidence type="ECO:0000259" key="6">
    <source>
        <dbReference type="Pfam" id="PF01095"/>
    </source>
</evidence>
<dbReference type="InterPro" id="IPR012334">
    <property type="entry name" value="Pectin_lyas_fold"/>
</dbReference>
<organism evidence="7 8">
    <name type="scientific">Sphingobacterium spiritivorum</name>
    <name type="common">Flavobacterium spiritivorum</name>
    <dbReference type="NCBI Taxonomy" id="258"/>
    <lineage>
        <taxon>Bacteria</taxon>
        <taxon>Pseudomonadati</taxon>
        <taxon>Bacteroidota</taxon>
        <taxon>Sphingobacteriia</taxon>
        <taxon>Sphingobacteriales</taxon>
        <taxon>Sphingobacteriaceae</taxon>
        <taxon>Sphingobacterium</taxon>
    </lineage>
</organism>
<feature type="chain" id="PRO_5016481047" description="Pectinesterase" evidence="5">
    <location>
        <begin position="19"/>
        <end position="328"/>
    </location>
</feature>
<evidence type="ECO:0000256" key="3">
    <source>
        <dbReference type="ARBA" id="ARBA00023085"/>
    </source>
</evidence>
<dbReference type="InterPro" id="IPR011050">
    <property type="entry name" value="Pectin_lyase_fold/virulence"/>
</dbReference>
<dbReference type="PROSITE" id="PS00503">
    <property type="entry name" value="PECTINESTERASE_2"/>
    <property type="match status" value="1"/>
</dbReference>